<evidence type="ECO:0000313" key="2">
    <source>
        <dbReference type="Proteomes" id="UP000024635"/>
    </source>
</evidence>
<reference evidence="2" key="1">
    <citation type="journal article" date="2015" name="Nat. Genet.">
        <title>The genome and transcriptome of the zoonotic hookworm Ancylostoma ceylanicum identify infection-specific gene families.</title>
        <authorList>
            <person name="Schwarz E.M."/>
            <person name="Hu Y."/>
            <person name="Antoshechkin I."/>
            <person name="Miller M.M."/>
            <person name="Sternberg P.W."/>
            <person name="Aroian R.V."/>
        </authorList>
    </citation>
    <scope>NUCLEOTIDE SEQUENCE</scope>
    <source>
        <strain evidence="2">HY135</strain>
    </source>
</reference>
<organism evidence="1 2">
    <name type="scientific">Ancylostoma ceylanicum</name>
    <dbReference type="NCBI Taxonomy" id="53326"/>
    <lineage>
        <taxon>Eukaryota</taxon>
        <taxon>Metazoa</taxon>
        <taxon>Ecdysozoa</taxon>
        <taxon>Nematoda</taxon>
        <taxon>Chromadorea</taxon>
        <taxon>Rhabditida</taxon>
        <taxon>Rhabditina</taxon>
        <taxon>Rhabditomorpha</taxon>
        <taxon>Strongyloidea</taxon>
        <taxon>Ancylostomatidae</taxon>
        <taxon>Ancylostomatinae</taxon>
        <taxon>Ancylostoma</taxon>
    </lineage>
</organism>
<protein>
    <submittedName>
        <fullName evidence="1">Uncharacterized protein</fullName>
    </submittedName>
</protein>
<keyword evidence="2" id="KW-1185">Reference proteome</keyword>
<proteinExistence type="predicted"/>
<dbReference type="EMBL" id="JARK01001735">
    <property type="protein sequence ID" value="EYB80810.1"/>
    <property type="molecule type" value="Genomic_DNA"/>
</dbReference>
<dbReference type="Proteomes" id="UP000024635">
    <property type="component" value="Unassembled WGS sequence"/>
</dbReference>
<sequence length="115" mass="12866">MHFRKSIIKNSWGNIQKQNAPRLVASIHGFKERHRASCMNSLPVVVLHTNLLGAAPNPLEAASPLANLTLFPYSSTISLRRNDPSGRGFLRFSLSRFNLINLLNSENPSKARLME</sequence>
<name>A0A016RQX5_9BILA</name>
<comment type="caution">
    <text evidence="1">The sequence shown here is derived from an EMBL/GenBank/DDBJ whole genome shotgun (WGS) entry which is preliminary data.</text>
</comment>
<accession>A0A016RQX5</accession>
<evidence type="ECO:0000313" key="1">
    <source>
        <dbReference type="EMBL" id="EYB80810.1"/>
    </source>
</evidence>
<gene>
    <name evidence="1" type="primary">Acey_s0399.g740</name>
    <name evidence="1" type="ORF">Y032_0399g740</name>
</gene>
<dbReference type="AlphaFoldDB" id="A0A016RQX5"/>